<dbReference type="AlphaFoldDB" id="A0A0R1TXJ4"/>
<dbReference type="Gene3D" id="3.40.50.1360">
    <property type="match status" value="1"/>
</dbReference>
<dbReference type="RefSeq" id="WP_025086626.1">
    <property type="nucleotide sequence ID" value="NZ_AZFT01000053.1"/>
</dbReference>
<evidence type="ECO:0000259" key="6">
    <source>
        <dbReference type="Pfam" id="PF21715"/>
    </source>
</evidence>
<dbReference type="SUPFAM" id="SSF100950">
    <property type="entry name" value="NagB/RpiA/CoA transferase-like"/>
    <property type="match status" value="1"/>
</dbReference>
<name>A0A0R1TXJ4_9LACO</name>
<dbReference type="Proteomes" id="UP000051324">
    <property type="component" value="Unassembled WGS sequence"/>
</dbReference>
<dbReference type="GO" id="GO:0003677">
    <property type="term" value="F:DNA binding"/>
    <property type="evidence" value="ECO:0007669"/>
    <property type="project" value="UniProtKB-KW"/>
</dbReference>
<dbReference type="OrthoDB" id="9793820at2"/>
<dbReference type="InterPro" id="IPR007324">
    <property type="entry name" value="Sugar-bd_dom_put"/>
</dbReference>
<dbReference type="InterPro" id="IPR048715">
    <property type="entry name" value="CggR_N"/>
</dbReference>
<dbReference type="GO" id="GO:0030246">
    <property type="term" value="F:carbohydrate binding"/>
    <property type="evidence" value="ECO:0007669"/>
    <property type="project" value="InterPro"/>
</dbReference>
<dbReference type="EMBL" id="AZFT01000053">
    <property type="protein sequence ID" value="KRL83523.1"/>
    <property type="molecule type" value="Genomic_DNA"/>
</dbReference>
<dbReference type="InterPro" id="IPR051054">
    <property type="entry name" value="SorC_transcr_regulators"/>
</dbReference>
<evidence type="ECO:0000313" key="7">
    <source>
        <dbReference type="EMBL" id="KRL83523.1"/>
    </source>
</evidence>
<dbReference type="STRING" id="1423724.FC32_GL000777"/>
<comment type="caution">
    <text evidence="7">The sequence shown here is derived from an EMBL/GenBank/DDBJ whole genome shotgun (WGS) entry which is preliminary data.</text>
</comment>
<dbReference type="PANTHER" id="PTHR34294:SF5">
    <property type="entry name" value="CENTRAL GLYCOLYTIC GENES REGULATOR"/>
    <property type="match status" value="1"/>
</dbReference>
<dbReference type="Pfam" id="PF21715">
    <property type="entry name" value="CggR_N"/>
    <property type="match status" value="1"/>
</dbReference>
<accession>A0A0R1TXJ4</accession>
<evidence type="ECO:0000313" key="8">
    <source>
        <dbReference type="Proteomes" id="UP000051324"/>
    </source>
</evidence>
<dbReference type="eggNOG" id="COG2390">
    <property type="taxonomic scope" value="Bacteria"/>
</dbReference>
<reference evidence="7 8" key="1">
    <citation type="journal article" date="2015" name="Genome Announc.">
        <title>Expanding the biotechnology potential of lactobacilli through comparative genomics of 213 strains and associated genera.</title>
        <authorList>
            <person name="Sun Z."/>
            <person name="Harris H.M."/>
            <person name="McCann A."/>
            <person name="Guo C."/>
            <person name="Argimon S."/>
            <person name="Zhang W."/>
            <person name="Yang X."/>
            <person name="Jeffery I.B."/>
            <person name="Cooney J.C."/>
            <person name="Kagawa T.F."/>
            <person name="Liu W."/>
            <person name="Song Y."/>
            <person name="Salvetti E."/>
            <person name="Wrobel A."/>
            <person name="Rasinkangas P."/>
            <person name="Parkhill J."/>
            <person name="Rea M.C."/>
            <person name="O'Sullivan O."/>
            <person name="Ritari J."/>
            <person name="Douillard F.P."/>
            <person name="Paul Ross R."/>
            <person name="Yang R."/>
            <person name="Briner A.E."/>
            <person name="Felis G.E."/>
            <person name="de Vos W.M."/>
            <person name="Barrangou R."/>
            <person name="Klaenhammer T.R."/>
            <person name="Caufield P.W."/>
            <person name="Cui Y."/>
            <person name="Zhang H."/>
            <person name="O'Toole P.W."/>
        </authorList>
    </citation>
    <scope>NUCLEOTIDE SEQUENCE [LARGE SCALE GENOMIC DNA]</scope>
    <source>
        <strain evidence="7 8">DSM 16634</strain>
    </source>
</reference>
<evidence type="ECO:0000259" key="5">
    <source>
        <dbReference type="Pfam" id="PF04198"/>
    </source>
</evidence>
<gene>
    <name evidence="7" type="ORF">FC32_GL000777</name>
</gene>
<dbReference type="PANTHER" id="PTHR34294">
    <property type="entry name" value="TRANSCRIPTIONAL REGULATOR-RELATED"/>
    <property type="match status" value="1"/>
</dbReference>
<comment type="similarity">
    <text evidence="1">Belongs to the SorC transcriptional regulatory family.</text>
</comment>
<evidence type="ECO:0000256" key="2">
    <source>
        <dbReference type="ARBA" id="ARBA00023015"/>
    </source>
</evidence>
<dbReference type="PATRIC" id="fig|1423724.4.peg.816"/>
<evidence type="ECO:0000256" key="3">
    <source>
        <dbReference type="ARBA" id="ARBA00023125"/>
    </source>
</evidence>
<evidence type="ECO:0000256" key="4">
    <source>
        <dbReference type="ARBA" id="ARBA00023163"/>
    </source>
</evidence>
<keyword evidence="3" id="KW-0238">DNA-binding</keyword>
<proteinExistence type="inferred from homology"/>
<dbReference type="InterPro" id="IPR037171">
    <property type="entry name" value="NagB/RpiA_transferase-like"/>
</dbReference>
<keyword evidence="2" id="KW-0805">Transcription regulation</keyword>
<dbReference type="Pfam" id="PF04198">
    <property type="entry name" value="Sugar-bind"/>
    <property type="match status" value="1"/>
</dbReference>
<evidence type="ECO:0000256" key="1">
    <source>
        <dbReference type="ARBA" id="ARBA00010466"/>
    </source>
</evidence>
<dbReference type="InterPro" id="IPR036388">
    <property type="entry name" value="WH-like_DNA-bd_sf"/>
</dbReference>
<keyword evidence="4" id="KW-0804">Transcription</keyword>
<protein>
    <submittedName>
        <fullName evidence="7">Central glycolyticproteinregulator</fullName>
    </submittedName>
</protein>
<feature type="domain" description="CggR N-terminal DNA binding" evidence="6">
    <location>
        <begin position="19"/>
        <end position="88"/>
    </location>
</feature>
<organism evidence="7 8">
    <name type="scientific">Ligilactobacillus apodemi DSM 16634 = JCM 16172</name>
    <dbReference type="NCBI Taxonomy" id="1423724"/>
    <lineage>
        <taxon>Bacteria</taxon>
        <taxon>Bacillati</taxon>
        <taxon>Bacillota</taxon>
        <taxon>Bacilli</taxon>
        <taxon>Lactobacillales</taxon>
        <taxon>Lactobacillaceae</taxon>
        <taxon>Ligilactobacillus</taxon>
    </lineage>
</organism>
<dbReference type="SUPFAM" id="SSF46785">
    <property type="entry name" value="Winged helix' DNA-binding domain"/>
    <property type="match status" value="1"/>
</dbReference>
<keyword evidence="8" id="KW-1185">Reference proteome</keyword>
<dbReference type="InterPro" id="IPR036390">
    <property type="entry name" value="WH_DNA-bd_sf"/>
</dbReference>
<feature type="domain" description="Sugar-binding" evidence="5">
    <location>
        <begin position="93"/>
        <end position="341"/>
    </location>
</feature>
<sequence>MHQEIEWIERVIPDVIDTISRRYAVLKHIALAGPIGRRSLADAVGMSERILRTEADCLKKQDLIATTKSGMILTDKGREVIQGLSSFIDQLLDLKQLEVQLSQKLGITNCLVVAGNSDNDRDVVDEMGKLVTNTLKTLLPHGKNVIAAMGGTTMAQIADCLTPEISRNRELLFVPARGGLGERVEIQANNVCARMALCTGGKSRSLYVPEQVSESTYRPLLKEPAIQEVVALIKQSNAVIHSIGTAMHMAHRRSMSKDLVAMLKEKRAVGEAFGYFFDESGRVVYRISRIGIQLEDLASMDCVVAVAGGASKAKAIVSYMNHAPKQTCLITDEGAAKAILKE</sequence>
<dbReference type="Gene3D" id="1.10.10.10">
    <property type="entry name" value="Winged helix-like DNA-binding domain superfamily/Winged helix DNA-binding domain"/>
    <property type="match status" value="1"/>
</dbReference>